<sequence length="215" mass="23239">MALGAAWRLPRPRTRSLCRMVLAGGLSSSAVRGSPSSSPQLRLEATRCWLDKIVIGEKLCPFASSVQGSKLRLVASRAQDAEAVIEEVSSEAALLVGHAAKIAGPRPETTLLVLDASLSCAAQWQDLVRLSWRLQAEAVCQQGFQDLLQIVLFHPSAMHSIYSEGFPDAADFTIRAPFPTVHLLRALEMPVCRCSACSACALRRAPCEAEERPTS</sequence>
<dbReference type="AlphaFoldDB" id="A0A813A8B4"/>
<gene>
    <name evidence="1" type="ORF">SNEC2469_LOCUS27146</name>
</gene>
<dbReference type="OrthoDB" id="42978at2759"/>
<dbReference type="Pfam" id="PF07209">
    <property type="entry name" value="DUF1415"/>
    <property type="match status" value="1"/>
</dbReference>
<dbReference type="Proteomes" id="UP000601435">
    <property type="component" value="Unassembled WGS sequence"/>
</dbReference>
<protein>
    <submittedName>
        <fullName evidence="1">Uncharacterized protein</fullName>
    </submittedName>
</protein>
<name>A0A813A8B4_9DINO</name>
<organism evidence="1 2">
    <name type="scientific">Symbiodinium necroappetens</name>
    <dbReference type="NCBI Taxonomy" id="1628268"/>
    <lineage>
        <taxon>Eukaryota</taxon>
        <taxon>Sar</taxon>
        <taxon>Alveolata</taxon>
        <taxon>Dinophyceae</taxon>
        <taxon>Suessiales</taxon>
        <taxon>Symbiodiniaceae</taxon>
        <taxon>Symbiodinium</taxon>
    </lineage>
</organism>
<evidence type="ECO:0000313" key="2">
    <source>
        <dbReference type="Proteomes" id="UP000601435"/>
    </source>
</evidence>
<comment type="caution">
    <text evidence="1">The sequence shown here is derived from an EMBL/GenBank/DDBJ whole genome shotgun (WGS) entry which is preliminary data.</text>
</comment>
<dbReference type="InterPro" id="IPR009858">
    <property type="entry name" value="DUF1415"/>
</dbReference>
<dbReference type="EMBL" id="CAJNJA010056663">
    <property type="protein sequence ID" value="CAE7859434.1"/>
    <property type="molecule type" value="Genomic_DNA"/>
</dbReference>
<proteinExistence type="predicted"/>
<accession>A0A813A8B4</accession>
<reference evidence="1" key="1">
    <citation type="submission" date="2021-02" db="EMBL/GenBank/DDBJ databases">
        <authorList>
            <person name="Dougan E. K."/>
            <person name="Rhodes N."/>
            <person name="Thang M."/>
            <person name="Chan C."/>
        </authorList>
    </citation>
    <scope>NUCLEOTIDE SEQUENCE</scope>
</reference>
<evidence type="ECO:0000313" key="1">
    <source>
        <dbReference type="EMBL" id="CAE7859434.1"/>
    </source>
</evidence>
<keyword evidence="2" id="KW-1185">Reference proteome</keyword>